<dbReference type="Gene3D" id="3.10.20.90">
    <property type="entry name" value="Phosphatidylinositol 3-kinase Catalytic Subunit, Chain A, domain 1"/>
    <property type="match status" value="1"/>
</dbReference>
<name>A0A7W2AII3_9BACL</name>
<dbReference type="EMBL" id="JACEIP010000014">
    <property type="protein sequence ID" value="MBA4543285.1"/>
    <property type="molecule type" value="Genomic_DNA"/>
</dbReference>
<gene>
    <name evidence="1" type="ORF">H1164_10295</name>
</gene>
<reference evidence="1 2" key="1">
    <citation type="submission" date="2020-07" db="EMBL/GenBank/DDBJ databases">
        <authorList>
            <person name="Feng H."/>
        </authorList>
    </citation>
    <scope>NUCLEOTIDE SEQUENCE [LARGE SCALE GENOMIC DNA]</scope>
    <source>
        <strain evidence="2">s-11</strain>
    </source>
</reference>
<dbReference type="Pfam" id="PF08817">
    <property type="entry name" value="YukD"/>
    <property type="match status" value="1"/>
</dbReference>
<keyword evidence="2" id="KW-1185">Reference proteome</keyword>
<proteinExistence type="predicted"/>
<dbReference type="InterPro" id="IPR024962">
    <property type="entry name" value="YukD-like"/>
</dbReference>
<dbReference type="OrthoDB" id="2615416at2"/>
<sequence length="110" mass="12923">MGAGNQHWLDLELPSELPVSKLIPMLADAVKNEMQEMEDGKQILEVRAETGDWRKLDETKSLDDYKVMDGAYLRFRIQPENELQLIRQQQLEQMRKQRIIGSLEAFRTDY</sequence>
<organism evidence="1 2">
    <name type="scientific">Thermoactinomyces daqus</name>
    <dbReference type="NCBI Taxonomy" id="1329516"/>
    <lineage>
        <taxon>Bacteria</taxon>
        <taxon>Bacillati</taxon>
        <taxon>Bacillota</taxon>
        <taxon>Bacilli</taxon>
        <taxon>Bacillales</taxon>
        <taxon>Thermoactinomycetaceae</taxon>
        <taxon>Thermoactinomyces</taxon>
    </lineage>
</organism>
<evidence type="ECO:0000313" key="2">
    <source>
        <dbReference type="Proteomes" id="UP000530514"/>
    </source>
</evidence>
<dbReference type="Proteomes" id="UP000530514">
    <property type="component" value="Unassembled WGS sequence"/>
</dbReference>
<comment type="caution">
    <text evidence="1">The sequence shown here is derived from an EMBL/GenBank/DDBJ whole genome shotgun (WGS) entry which is preliminary data.</text>
</comment>
<protein>
    <submittedName>
        <fullName evidence="1">EsaB/YukD family protein</fullName>
    </submittedName>
</protein>
<evidence type="ECO:0000313" key="1">
    <source>
        <dbReference type="EMBL" id="MBA4543285.1"/>
    </source>
</evidence>
<accession>A0A7W2AII3</accession>
<dbReference type="AlphaFoldDB" id="A0A7W2AII3"/>